<dbReference type="Pfam" id="PF00076">
    <property type="entry name" value="RRM_1"/>
    <property type="match status" value="1"/>
</dbReference>
<dbReference type="CDD" id="cd12307">
    <property type="entry name" value="RRM_NIFK_like"/>
    <property type="match status" value="1"/>
</dbReference>
<keyword evidence="3" id="KW-0539">Nucleus</keyword>
<evidence type="ECO:0000256" key="3">
    <source>
        <dbReference type="ARBA" id="ARBA00023242"/>
    </source>
</evidence>
<evidence type="ECO:0000256" key="4">
    <source>
        <dbReference type="PROSITE-ProRule" id="PRU00176"/>
    </source>
</evidence>
<feature type="region of interest" description="Disordered" evidence="5">
    <location>
        <begin position="392"/>
        <end position="468"/>
    </location>
</feature>
<dbReference type="OrthoDB" id="21467at2759"/>
<protein>
    <submittedName>
        <fullName evidence="7">RNA-binding domain-containing protein</fullName>
    </submittedName>
</protein>
<feature type="region of interest" description="Disordered" evidence="5">
    <location>
        <begin position="1"/>
        <end position="213"/>
    </location>
</feature>
<keyword evidence="2 4" id="KW-0694">RNA-binding</keyword>
<evidence type="ECO:0000256" key="1">
    <source>
        <dbReference type="ARBA" id="ARBA00004604"/>
    </source>
</evidence>
<accession>A0A6A6UZ72</accession>
<dbReference type="Proteomes" id="UP000799440">
    <property type="component" value="Unassembled WGS sequence"/>
</dbReference>
<dbReference type="SUPFAM" id="SSF54928">
    <property type="entry name" value="RNA-binding domain, RBD"/>
    <property type="match status" value="1"/>
</dbReference>
<gene>
    <name evidence="7" type="ORF">M011DRAFT_472234</name>
</gene>
<evidence type="ECO:0000313" key="8">
    <source>
        <dbReference type="Proteomes" id="UP000799440"/>
    </source>
</evidence>
<proteinExistence type="predicted"/>
<dbReference type="InterPro" id="IPR000504">
    <property type="entry name" value="RRM_dom"/>
</dbReference>
<feature type="compositionally biased region" description="Polar residues" evidence="5">
    <location>
        <begin position="392"/>
        <end position="410"/>
    </location>
</feature>
<feature type="compositionally biased region" description="Acidic residues" evidence="5">
    <location>
        <begin position="411"/>
        <end position="422"/>
    </location>
</feature>
<name>A0A6A6UZ72_9PLEO</name>
<dbReference type="EMBL" id="MU006609">
    <property type="protein sequence ID" value="KAF2742391.1"/>
    <property type="molecule type" value="Genomic_DNA"/>
</dbReference>
<dbReference type="AlphaFoldDB" id="A0A6A6UZ72"/>
<dbReference type="PROSITE" id="PS50102">
    <property type="entry name" value="RRM"/>
    <property type="match status" value="1"/>
</dbReference>
<evidence type="ECO:0000313" key="7">
    <source>
        <dbReference type="EMBL" id="KAF2742391.1"/>
    </source>
</evidence>
<feature type="compositionally biased region" description="Basic and acidic residues" evidence="5">
    <location>
        <begin position="434"/>
        <end position="444"/>
    </location>
</feature>
<dbReference type="InterPro" id="IPR012677">
    <property type="entry name" value="Nucleotide-bd_a/b_plait_sf"/>
</dbReference>
<feature type="compositionally biased region" description="Acidic residues" evidence="5">
    <location>
        <begin position="161"/>
        <end position="180"/>
    </location>
</feature>
<keyword evidence="8" id="KW-1185">Reference proteome</keyword>
<feature type="compositionally biased region" description="Acidic residues" evidence="5">
    <location>
        <begin position="191"/>
        <end position="205"/>
    </location>
</feature>
<dbReference type="GO" id="GO:0005730">
    <property type="term" value="C:nucleolus"/>
    <property type="evidence" value="ECO:0007669"/>
    <property type="project" value="UniProtKB-SubCell"/>
</dbReference>
<reference evidence="7" key="1">
    <citation type="journal article" date="2020" name="Stud. Mycol.">
        <title>101 Dothideomycetes genomes: a test case for predicting lifestyles and emergence of pathogens.</title>
        <authorList>
            <person name="Haridas S."/>
            <person name="Albert R."/>
            <person name="Binder M."/>
            <person name="Bloem J."/>
            <person name="Labutti K."/>
            <person name="Salamov A."/>
            <person name="Andreopoulos B."/>
            <person name="Baker S."/>
            <person name="Barry K."/>
            <person name="Bills G."/>
            <person name="Bluhm B."/>
            <person name="Cannon C."/>
            <person name="Castanera R."/>
            <person name="Culley D."/>
            <person name="Daum C."/>
            <person name="Ezra D."/>
            <person name="Gonzalez J."/>
            <person name="Henrissat B."/>
            <person name="Kuo A."/>
            <person name="Liang C."/>
            <person name="Lipzen A."/>
            <person name="Lutzoni F."/>
            <person name="Magnuson J."/>
            <person name="Mondo S."/>
            <person name="Nolan M."/>
            <person name="Ohm R."/>
            <person name="Pangilinan J."/>
            <person name="Park H.-J."/>
            <person name="Ramirez L."/>
            <person name="Alfaro M."/>
            <person name="Sun H."/>
            <person name="Tritt A."/>
            <person name="Yoshinaga Y."/>
            <person name="Zwiers L.-H."/>
            <person name="Turgeon B."/>
            <person name="Goodwin S."/>
            <person name="Spatafora J."/>
            <person name="Crous P."/>
            <person name="Grigoriev I."/>
        </authorList>
    </citation>
    <scope>NUCLEOTIDE SEQUENCE</scope>
    <source>
        <strain evidence="7">CBS 119925</strain>
    </source>
</reference>
<evidence type="ECO:0000256" key="5">
    <source>
        <dbReference type="SAM" id="MobiDB-lite"/>
    </source>
</evidence>
<dbReference type="Gene3D" id="3.30.70.330">
    <property type="match status" value="1"/>
</dbReference>
<dbReference type="GO" id="GO:0003723">
    <property type="term" value="F:RNA binding"/>
    <property type="evidence" value="ECO:0007669"/>
    <property type="project" value="UniProtKB-UniRule"/>
</dbReference>
<sequence>MAPADLKSKKRKVATDAAPKPKKQKQDAVKTSEASSKPVDEAPVKTRASRKRAEDMWEENVPAEAEAAPEKKSKKKTKAPAAVEDEPAPTSEKPKKATKAKKTAADSAPVDEAPEEKAAKPKKTKAKEAVTEAAPAAEEPKSAKKAKKAQKAAKEPTPEPEVQDQPEESDEDEDDDEDDQTAALLAGFESDRDESDAEKEDEGLDPENFKDKVPKGIMKKLKNVSQKEEKPGVVFVGRIPHGFYESQMKAYFSQFGKVTRLRVSRNKKTGAPKHYAFVEFASADVAEIVAKTMDKYLMFNHILQCSVIPPEQVHPNLFLGANQRYKRIPRNKMVGTEMARGVERAVWEKRVANENKRRDMKNKALKEKLGYEYEAPTVKAVEAVPKAGSVLENGTASNQLPSPSEAQEQTDVPEPEVAEEVEEAPKAAKKSKKAKEAPEVAEPKTKKRKSLTSEEVPEKTKKTRKSKK</sequence>
<evidence type="ECO:0000259" key="6">
    <source>
        <dbReference type="PROSITE" id="PS50102"/>
    </source>
</evidence>
<evidence type="ECO:0000256" key="2">
    <source>
        <dbReference type="ARBA" id="ARBA00022884"/>
    </source>
</evidence>
<dbReference type="PANTHER" id="PTHR46754">
    <property type="entry name" value="MKI67 FHA DOMAIN-INTERACTING NUCLEOLAR PHOSPHOPROTEIN"/>
    <property type="match status" value="1"/>
</dbReference>
<dbReference type="SMART" id="SM00360">
    <property type="entry name" value="RRM"/>
    <property type="match status" value="1"/>
</dbReference>
<feature type="domain" description="RRM" evidence="6">
    <location>
        <begin position="232"/>
        <end position="310"/>
    </location>
</feature>
<comment type="subcellular location">
    <subcellularLocation>
        <location evidence="1">Nucleus</location>
        <location evidence="1">Nucleolus</location>
    </subcellularLocation>
</comment>
<dbReference type="InterPro" id="IPR035979">
    <property type="entry name" value="RBD_domain_sf"/>
</dbReference>
<organism evidence="7 8">
    <name type="scientific">Sporormia fimetaria CBS 119925</name>
    <dbReference type="NCBI Taxonomy" id="1340428"/>
    <lineage>
        <taxon>Eukaryota</taxon>
        <taxon>Fungi</taxon>
        <taxon>Dikarya</taxon>
        <taxon>Ascomycota</taxon>
        <taxon>Pezizomycotina</taxon>
        <taxon>Dothideomycetes</taxon>
        <taxon>Pleosporomycetidae</taxon>
        <taxon>Pleosporales</taxon>
        <taxon>Sporormiaceae</taxon>
        <taxon>Sporormia</taxon>
    </lineage>
</organism>